<gene>
    <name evidence="1" type="ORF">GCM10010151_41970</name>
</gene>
<dbReference type="RefSeq" id="WP_252801319.1">
    <property type="nucleotide sequence ID" value="NZ_BAAABM010000037.1"/>
</dbReference>
<sequence length="144" mass="15318">MSTPTLGELRDGIKATLDTAIPALTGYDTVPDTVNLPCYIVMPTGANFPQTNATPDDEWTFDLHVLVSRGDTGLGQDQLDEFISSAGPNSIREAIDRFPELGLEDGNVRARIVSMANYGGQFEAAGVDHIGATLRLLVTIEGPG</sequence>
<evidence type="ECO:0000313" key="1">
    <source>
        <dbReference type="EMBL" id="GAA0347867.1"/>
    </source>
</evidence>
<name>A0ABN0WVU8_9ACTN</name>
<dbReference type="EMBL" id="BAAABM010000037">
    <property type="protein sequence ID" value="GAA0347867.1"/>
    <property type="molecule type" value="Genomic_DNA"/>
</dbReference>
<organism evidence="1 2">
    <name type="scientific">Actinoallomurus spadix</name>
    <dbReference type="NCBI Taxonomy" id="79912"/>
    <lineage>
        <taxon>Bacteria</taxon>
        <taxon>Bacillati</taxon>
        <taxon>Actinomycetota</taxon>
        <taxon>Actinomycetes</taxon>
        <taxon>Streptosporangiales</taxon>
        <taxon>Thermomonosporaceae</taxon>
        <taxon>Actinoallomurus</taxon>
    </lineage>
</organism>
<accession>A0ABN0WVU8</accession>
<proteinExistence type="predicted"/>
<protein>
    <recommendedName>
        <fullName evidence="3">Tail terminator</fullName>
    </recommendedName>
</protein>
<reference evidence="1 2" key="1">
    <citation type="journal article" date="2019" name="Int. J. Syst. Evol. Microbiol.">
        <title>The Global Catalogue of Microorganisms (GCM) 10K type strain sequencing project: providing services to taxonomists for standard genome sequencing and annotation.</title>
        <authorList>
            <consortium name="The Broad Institute Genomics Platform"/>
            <consortium name="The Broad Institute Genome Sequencing Center for Infectious Disease"/>
            <person name="Wu L."/>
            <person name="Ma J."/>
        </authorList>
    </citation>
    <scope>NUCLEOTIDE SEQUENCE [LARGE SCALE GENOMIC DNA]</scope>
    <source>
        <strain evidence="1 2">JCM 3146</strain>
    </source>
</reference>
<evidence type="ECO:0008006" key="3">
    <source>
        <dbReference type="Google" id="ProtNLM"/>
    </source>
</evidence>
<evidence type="ECO:0000313" key="2">
    <source>
        <dbReference type="Proteomes" id="UP001501822"/>
    </source>
</evidence>
<comment type="caution">
    <text evidence="1">The sequence shown here is derived from an EMBL/GenBank/DDBJ whole genome shotgun (WGS) entry which is preliminary data.</text>
</comment>
<keyword evidence="2" id="KW-1185">Reference proteome</keyword>
<dbReference type="Proteomes" id="UP001501822">
    <property type="component" value="Unassembled WGS sequence"/>
</dbReference>